<feature type="region of interest" description="Disordered" evidence="3">
    <location>
        <begin position="1235"/>
        <end position="1277"/>
    </location>
</feature>
<dbReference type="GO" id="GO:0048814">
    <property type="term" value="P:regulation of dendrite morphogenesis"/>
    <property type="evidence" value="ECO:0007669"/>
    <property type="project" value="TreeGrafter"/>
</dbReference>
<feature type="region of interest" description="Disordered" evidence="3">
    <location>
        <begin position="868"/>
        <end position="888"/>
    </location>
</feature>
<dbReference type="OrthoDB" id="10254377at2759"/>
<evidence type="ECO:0000256" key="4">
    <source>
        <dbReference type="SAM" id="Phobius"/>
    </source>
</evidence>
<keyword evidence="4" id="KW-0812">Transmembrane</keyword>
<protein>
    <recommendedName>
        <fullName evidence="9">Protein kinase domain-containing protein</fullName>
    </recommendedName>
</protein>
<feature type="compositionally biased region" description="Polar residues" evidence="3">
    <location>
        <begin position="1259"/>
        <end position="1271"/>
    </location>
</feature>
<accession>A0A812BFR5</accession>
<reference evidence="7" key="1">
    <citation type="submission" date="2021-01" db="EMBL/GenBank/DDBJ databases">
        <authorList>
            <person name="Li R."/>
            <person name="Bekaert M."/>
        </authorList>
    </citation>
    <scope>NUCLEOTIDE SEQUENCE</scope>
    <source>
        <strain evidence="7">Farmed</strain>
    </source>
</reference>
<feature type="compositionally biased region" description="Basic and acidic residues" evidence="3">
    <location>
        <begin position="625"/>
        <end position="638"/>
    </location>
</feature>
<dbReference type="InterPro" id="IPR011019">
    <property type="entry name" value="KIND_dom"/>
</dbReference>
<evidence type="ECO:0008006" key="9">
    <source>
        <dbReference type="Google" id="ProtNLM"/>
    </source>
</evidence>
<organism evidence="7 8">
    <name type="scientific">Acanthosepion pharaonis</name>
    <name type="common">Pharaoh cuttlefish</name>
    <name type="synonym">Sepia pharaonis</name>
    <dbReference type="NCBI Taxonomy" id="158019"/>
    <lineage>
        <taxon>Eukaryota</taxon>
        <taxon>Metazoa</taxon>
        <taxon>Spiralia</taxon>
        <taxon>Lophotrochozoa</taxon>
        <taxon>Mollusca</taxon>
        <taxon>Cephalopoda</taxon>
        <taxon>Coleoidea</taxon>
        <taxon>Decapodiformes</taxon>
        <taxon>Sepiida</taxon>
        <taxon>Sepiina</taxon>
        <taxon>Sepiidae</taxon>
        <taxon>Acanthosepion</taxon>
    </lineage>
</organism>
<dbReference type="GO" id="GO:0030425">
    <property type="term" value="C:dendrite"/>
    <property type="evidence" value="ECO:0007669"/>
    <property type="project" value="TreeGrafter"/>
</dbReference>
<dbReference type="GO" id="GO:0005085">
    <property type="term" value="F:guanyl-nucleotide exchange factor activity"/>
    <property type="evidence" value="ECO:0007669"/>
    <property type="project" value="UniProtKB-KW"/>
</dbReference>
<keyword evidence="4" id="KW-0472">Membrane</keyword>
<dbReference type="InterPro" id="IPR000651">
    <property type="entry name" value="Ras-like_Gua-exchang_fac_N"/>
</dbReference>
<feature type="region of interest" description="Disordered" evidence="3">
    <location>
        <begin position="609"/>
        <end position="662"/>
    </location>
</feature>
<evidence type="ECO:0000259" key="6">
    <source>
        <dbReference type="PROSITE" id="PS51377"/>
    </source>
</evidence>
<comment type="caution">
    <text evidence="7">The sequence shown here is derived from an EMBL/GenBank/DDBJ whole genome shotgun (WGS) entry which is preliminary data.</text>
</comment>
<dbReference type="PANTHER" id="PTHR21560">
    <property type="entry name" value="VERY KIND PROTEIN"/>
    <property type="match status" value="1"/>
</dbReference>
<dbReference type="GO" id="GO:0032045">
    <property type="term" value="C:guanyl-nucleotide exchange factor complex"/>
    <property type="evidence" value="ECO:0007669"/>
    <property type="project" value="TreeGrafter"/>
</dbReference>
<feature type="compositionally biased region" description="Polar residues" evidence="3">
    <location>
        <begin position="639"/>
        <end position="653"/>
    </location>
</feature>
<keyword evidence="4" id="KW-1133">Transmembrane helix</keyword>
<evidence type="ECO:0000313" key="7">
    <source>
        <dbReference type="EMBL" id="CAE1228031.1"/>
    </source>
</evidence>
<feature type="transmembrane region" description="Helical" evidence="4">
    <location>
        <begin position="61"/>
        <end position="82"/>
    </location>
</feature>
<evidence type="ECO:0000259" key="5">
    <source>
        <dbReference type="PROSITE" id="PS50212"/>
    </source>
</evidence>
<feature type="compositionally biased region" description="Basic and acidic residues" evidence="3">
    <location>
        <begin position="340"/>
        <end position="367"/>
    </location>
</feature>
<evidence type="ECO:0000313" key="8">
    <source>
        <dbReference type="Proteomes" id="UP000597762"/>
    </source>
</evidence>
<keyword evidence="8" id="KW-1185">Reference proteome</keyword>
<dbReference type="SUPFAM" id="SSF56112">
    <property type="entry name" value="Protein kinase-like (PK-like)"/>
    <property type="match status" value="1"/>
</dbReference>
<proteinExistence type="predicted"/>
<gene>
    <name evidence="7" type="ORF">SPHA_16659</name>
</gene>
<dbReference type="InterPro" id="IPR029899">
    <property type="entry name" value="KNDC1"/>
</dbReference>
<dbReference type="GO" id="GO:0043025">
    <property type="term" value="C:neuronal cell body"/>
    <property type="evidence" value="ECO:0007669"/>
    <property type="project" value="TreeGrafter"/>
</dbReference>
<dbReference type="EMBL" id="CAHIKZ030000590">
    <property type="protein sequence ID" value="CAE1228031.1"/>
    <property type="molecule type" value="Genomic_DNA"/>
</dbReference>
<sequence>MHYISFPLLPSFLLFLTLLPYPYFPLLPSFLLSFLSNHSFLPLISLSFLSSFPASPSLPLFPSPSFLSSLSFLPLITLSFLSNLSFPLLPSFSSCFSFPPLISISFLPFQPLLPSPYFPLFFLTSPSLSFLLFLLLLPSSYFHLLPSFLASPSLPLFPFFLSSLSLLSSLSFPLIPSFSLLLPPLISISFLPSFPPFLPSHSFLPSLLASLSLPLFPSPSFLVFLPLLSSPYLYPETKYVPPEYEKHGNSEKSHLYSLGWTLIEANGGKFDEENNGLSKLVDCLTARLPEERPTIQEVIDICNSVLQNESSEKICQELFDRVEKNTDNEDFVPVQKRQTLKTEEKEPDTKRHEDDLLSNKEIKDTSRNDNCNVNPDLQIDDDDDTSSLLGEIKKAKSFQGETAKQKHNRIKEMKATTLQDIIDITGLYFDETELWALCRETLLLLNKIKEIPSYLSLDVVAIQPNGHLLFVDPPPQKSMDITFVAPEIHRQEKITEKTGVYGLGMVLCLAAGWKKSGPVANLGMSDIMKDLLEDMISSEANHRPTTNCIYELCEAHEKSALYSSQNICQSLYEECVQNLLEDMGNTTETFVSASRRVVEKLRQLEEVYTKQTSKGNLSKPSNKLSESEKSESATKDKPSMQTEQETSSCQSDPNCCDSLEDDEEPRVSVDNFQELRHHADFKRCSYNRCSLCLSHGRRAQDLVHKLRSRRTKKPKEVKQSKCHCLNNKKWSSEASLPRSQEQYPKAETWPGHFDMTLKSGQFHCNSEGCPRNKKEFEFHSQPFPQNQNLSKNQPENMCNQETSGFETSDKNSFLRSISEPNHSNDKRLLYHSPRHQSKSLDSEVTPHQKHLFYHCECSTFIDNDQQEFSSSSTPNLTPEEIPVSSSDDNKMLGMHEIIQRHVGTHDLERNPDENFVMGAGIASLKGLCWEKFQNTLTTIYPNHEWSEKCQQEIFAIINYTMEVKNSLKLDSGLKSSSHLPGNDTLDQTFSLASCTNSEMSLCLKDPIAGNSIPEFHDCKESLVNGKIPASSDLTTMHAFEVNPIKDIKGLSFDQGDVTVPLPKPAEESQFQLIKKSDDDSRELLKKKIAKQRHDSEERNILIRSNAVEEDNDKNVSDSEFLDELGTKECANVAEKNPEPDKLADKNINQNSLFGRETFFSSTSSLEKEEFSERQTSLIDSKTSIDVECIVQKQEFLPEATKKDKVSRHSSVMKRYRSYQESGSLLKVGIIPSSEADSDFGPRHSVSTEDGNGADEDETPTCSSDMASSPISELSLDGDDQFSESGKTICQEAPFLSNDVSVHSLDFSGSRKNSILIPVLNDNSRVVYHSADLVRYSDNTDVMTFLKGIDKSDFTSLNTRLKILQQQLMLESKEWQKMNRLYQSLQNKETWNKSNKLQMTRVYNDLKECEETLNCLQLYQQHLELLIVSKCSIPHDLVHSLTMCDGTKPLDLIPQKDNPHLHYHTISATENTTGMDTYVLNAGFPRALFANLYTQSALVEGIIHQFFYCYRYFSSPQQLFSFMTSTYTASKR</sequence>
<keyword evidence="1" id="KW-0677">Repeat</keyword>
<feature type="transmembrane region" description="Helical" evidence="4">
    <location>
        <begin position="116"/>
        <end position="137"/>
    </location>
</feature>
<dbReference type="PROSITE" id="PS50212">
    <property type="entry name" value="RASGEF_NTER"/>
    <property type="match status" value="1"/>
</dbReference>
<evidence type="ECO:0000256" key="1">
    <source>
        <dbReference type="ARBA" id="ARBA00022737"/>
    </source>
</evidence>
<dbReference type="Gene3D" id="1.10.510.10">
    <property type="entry name" value="Transferase(Phosphotransferase) domain 1"/>
    <property type="match status" value="1"/>
</dbReference>
<dbReference type="PROSITE" id="PS51377">
    <property type="entry name" value="KIND"/>
    <property type="match status" value="1"/>
</dbReference>
<feature type="region of interest" description="Disordered" evidence="3">
    <location>
        <begin position="335"/>
        <end position="384"/>
    </location>
</feature>
<feature type="domain" description="N-terminal Ras-GEF" evidence="5">
    <location>
        <begin position="1475"/>
        <end position="1531"/>
    </location>
</feature>
<dbReference type="InterPro" id="IPR011009">
    <property type="entry name" value="Kinase-like_dom_sf"/>
</dbReference>
<dbReference type="GO" id="GO:0007264">
    <property type="term" value="P:small GTPase-mediated signal transduction"/>
    <property type="evidence" value="ECO:0007669"/>
    <property type="project" value="InterPro"/>
</dbReference>
<name>A0A812BFR5_ACAPH</name>
<dbReference type="SMART" id="SM00750">
    <property type="entry name" value="KIND"/>
    <property type="match status" value="1"/>
</dbReference>
<evidence type="ECO:0000256" key="3">
    <source>
        <dbReference type="SAM" id="MobiDB-lite"/>
    </source>
</evidence>
<dbReference type="Proteomes" id="UP000597762">
    <property type="component" value="Unassembled WGS sequence"/>
</dbReference>
<keyword evidence="2" id="KW-0344">Guanine-nucleotide releasing factor</keyword>
<dbReference type="PANTHER" id="PTHR21560:SF0">
    <property type="entry name" value="KINASE NON-CATALYTIC C-LOBE DOMAIN-CONTAINING PROTEIN 1"/>
    <property type="match status" value="1"/>
</dbReference>
<feature type="domain" description="KIND" evidence="6">
    <location>
        <begin position="416"/>
        <end position="581"/>
    </location>
</feature>
<evidence type="ECO:0000256" key="2">
    <source>
        <dbReference type="PROSITE-ProRule" id="PRU00135"/>
    </source>
</evidence>